<dbReference type="GO" id="GO:0005524">
    <property type="term" value="F:ATP binding"/>
    <property type="evidence" value="ECO:0007669"/>
    <property type="project" value="UniProtKB-KW"/>
</dbReference>
<protein>
    <submittedName>
        <fullName evidence="1">ATP-binding protein</fullName>
    </submittedName>
</protein>
<dbReference type="SUPFAM" id="SSF55874">
    <property type="entry name" value="ATPase domain of HSP90 chaperone/DNA topoisomerase II/histidine kinase"/>
    <property type="match status" value="1"/>
</dbReference>
<accession>A0AB36D0X8</accession>
<reference evidence="1 2" key="1">
    <citation type="journal article" date="2020" name="Front. Microbiol.">
        <title>Genetic Organization of the aprX-lipA2 Operon Affects the Proteolytic Potential of Pseudomonas Species in Milk.</title>
        <authorList>
            <person name="Maier C."/>
            <person name="Huptas C."/>
            <person name="von Neubeck M."/>
            <person name="Scherer S."/>
            <person name="Wenning M."/>
            <person name="Lucking G."/>
        </authorList>
    </citation>
    <scope>NUCLEOTIDE SEQUENCE [LARGE SCALE GENOMIC DNA]</scope>
    <source>
        <strain evidence="1 2">WS 5114</strain>
    </source>
</reference>
<name>A0AB36D0X8_9PSED</name>
<evidence type="ECO:0000313" key="2">
    <source>
        <dbReference type="Proteomes" id="UP000548707"/>
    </source>
</evidence>
<proteinExistence type="predicted"/>
<keyword evidence="1" id="KW-0067">ATP-binding</keyword>
<organism evidence="1 2">
    <name type="scientific">Pseudomonas mandelii</name>
    <dbReference type="NCBI Taxonomy" id="75612"/>
    <lineage>
        <taxon>Bacteria</taxon>
        <taxon>Pseudomonadati</taxon>
        <taxon>Pseudomonadota</taxon>
        <taxon>Gammaproteobacteria</taxon>
        <taxon>Pseudomonadales</taxon>
        <taxon>Pseudomonadaceae</taxon>
        <taxon>Pseudomonas</taxon>
    </lineage>
</organism>
<dbReference type="EMBL" id="JAAQXV010000007">
    <property type="protein sequence ID" value="NMZ81952.1"/>
    <property type="molecule type" value="Genomic_DNA"/>
</dbReference>
<keyword evidence="1" id="KW-0547">Nucleotide-binding</keyword>
<sequence length="647" mass="72689">MNDALVQAKQDIQERESRKLIDDILLKLKKGEISQATLSTDEKVLARVTDGIYRQPSSAIRELISNAYDADATNIWIDTDAPKFDNMTIRDDGNGMSIEVLTNLIHHIGGSAKRSSDQKKSALGVTDLVDPTRSPVKKRKLIGKIGIGLFSVAQLTRHFSIVTKQVDTDYYLIADVILNNYSEQVVATQEKRGEGFDTGLVKIRTEITTNTAAHGTDIILKNIKKSARDQLKSVDIWLQESAEAGVEKDFKVKRQFHIGCTDQEDKDLIKVPPALPWSDSDSAEDKFLKLYNAMIDRSAQTISPKLESDLDNYLNMLWSLGLSVPVDYIEKHPFMLTGKEFPKVYRLNNEPKSKAEELELPVDVTVKEFFDFKTSTDDVGFNVYIDGIKLYRPIKFTNLPATGAVVKDPILFVGSANPDMNKYSPAVTGGDLAFEAYILWCPKIIPKEHNGVLLRINNATGILFDSTFMKYQIAEHVIKGQLTIEIFVREGLDSALNIDRESFNIAHPHYQMIMRWLHDSMRKVVAKYKDIKRGQTQIAKVGKVLVFSQSVEKIVDDAASFKGKDRDEIRPVTISQTSSDSIDSYFIEADDFQNWVGISKANTEQEQNYQEKVKAIVQTLDAFDLLEGLSESEQKALFEAISKIIGA</sequence>
<evidence type="ECO:0000313" key="1">
    <source>
        <dbReference type="EMBL" id="NMZ81952.1"/>
    </source>
</evidence>
<gene>
    <name evidence="1" type="ORF">HBO26_21955</name>
</gene>
<dbReference type="RefSeq" id="WP_169857868.1">
    <property type="nucleotide sequence ID" value="NZ_JAAQXV010000007.1"/>
</dbReference>
<dbReference type="AlphaFoldDB" id="A0AB36D0X8"/>
<dbReference type="Proteomes" id="UP000548707">
    <property type="component" value="Unassembled WGS sequence"/>
</dbReference>
<dbReference type="InterPro" id="IPR036890">
    <property type="entry name" value="HATPase_C_sf"/>
</dbReference>
<dbReference type="Pfam" id="PF13589">
    <property type="entry name" value="HATPase_c_3"/>
    <property type="match status" value="1"/>
</dbReference>
<comment type="caution">
    <text evidence="1">The sequence shown here is derived from an EMBL/GenBank/DDBJ whole genome shotgun (WGS) entry which is preliminary data.</text>
</comment>
<dbReference type="Gene3D" id="3.30.565.10">
    <property type="entry name" value="Histidine kinase-like ATPase, C-terminal domain"/>
    <property type="match status" value="1"/>
</dbReference>